<organism evidence="1 2">
    <name type="scientific">Moniliophthora roreri (strain MCA 2997)</name>
    <name type="common">Cocoa frosty pod rot fungus</name>
    <name type="synonym">Crinipellis roreri</name>
    <dbReference type="NCBI Taxonomy" id="1381753"/>
    <lineage>
        <taxon>Eukaryota</taxon>
        <taxon>Fungi</taxon>
        <taxon>Dikarya</taxon>
        <taxon>Basidiomycota</taxon>
        <taxon>Agaricomycotina</taxon>
        <taxon>Agaricomycetes</taxon>
        <taxon>Agaricomycetidae</taxon>
        <taxon>Agaricales</taxon>
        <taxon>Marasmiineae</taxon>
        <taxon>Marasmiaceae</taxon>
        <taxon>Moniliophthora</taxon>
    </lineage>
</organism>
<dbReference type="EMBL" id="AWSO01000283">
    <property type="protein sequence ID" value="ESK92489.1"/>
    <property type="molecule type" value="Genomic_DNA"/>
</dbReference>
<evidence type="ECO:0000313" key="2">
    <source>
        <dbReference type="Proteomes" id="UP000017559"/>
    </source>
</evidence>
<sequence length="85" mass="9524">MATRTGQWLLPAATITEFGSGRHGSITVSDNLSATSYIAVQLFEHMQPPTISQILVVIFAVPRQRIHTYLLPNSFYPLRVPETLR</sequence>
<dbReference type="Proteomes" id="UP000017559">
    <property type="component" value="Unassembled WGS sequence"/>
</dbReference>
<protein>
    <submittedName>
        <fullName evidence="1">Uncharacterized protein</fullName>
    </submittedName>
</protein>
<keyword evidence="2" id="KW-1185">Reference proteome</keyword>
<dbReference type="OrthoDB" id="3065650at2759"/>
<name>V2YLB0_MONRO</name>
<evidence type="ECO:0000313" key="1">
    <source>
        <dbReference type="EMBL" id="ESK92489.1"/>
    </source>
</evidence>
<comment type="caution">
    <text evidence="1">The sequence shown here is derived from an EMBL/GenBank/DDBJ whole genome shotgun (WGS) entry which is preliminary data.</text>
</comment>
<dbReference type="KEGG" id="mrr:Moror_4526"/>
<dbReference type="HOGENOM" id="CLU_2513135_0_0_1"/>
<accession>V2YLB0</accession>
<gene>
    <name evidence="1" type="ORF">Moror_4526</name>
</gene>
<dbReference type="AlphaFoldDB" id="V2YLB0"/>
<reference evidence="1 2" key="1">
    <citation type="journal article" date="2014" name="BMC Genomics">
        <title>Genome and secretome analysis of the hemibiotrophic fungal pathogen, Moniliophthora roreri, which causes frosty pod rot disease of cacao: mechanisms of the biotrophic and necrotrophic phases.</title>
        <authorList>
            <person name="Meinhardt L.W."/>
            <person name="Costa G.G.L."/>
            <person name="Thomazella D.P.T."/>
            <person name="Teixeira P.J.P.L."/>
            <person name="Carazzolle M.F."/>
            <person name="Schuster S.C."/>
            <person name="Carlson J.E."/>
            <person name="Guiltinan M.J."/>
            <person name="Mieczkowski P."/>
            <person name="Farmer A."/>
            <person name="Ramaraj T."/>
            <person name="Crozier J."/>
            <person name="Davis R.E."/>
            <person name="Shao J."/>
            <person name="Melnick R.L."/>
            <person name="Pereira G.A.G."/>
            <person name="Bailey B.A."/>
        </authorList>
    </citation>
    <scope>NUCLEOTIDE SEQUENCE [LARGE SCALE GENOMIC DNA]</scope>
    <source>
        <strain evidence="1 2">MCA 2997</strain>
    </source>
</reference>
<proteinExistence type="predicted"/>